<dbReference type="InterPro" id="IPR012967">
    <property type="entry name" value="COMT_dimerisation"/>
</dbReference>
<feature type="domain" description="O-methyltransferase C-terminal" evidence="4">
    <location>
        <begin position="164"/>
        <end position="345"/>
    </location>
</feature>
<dbReference type="PROSITE" id="PS51683">
    <property type="entry name" value="SAM_OMT_II"/>
    <property type="match status" value="1"/>
</dbReference>
<accession>A0ABZ0I2X7</accession>
<keyword evidence="1 6" id="KW-0489">Methyltransferase</keyword>
<dbReference type="InterPro" id="IPR001077">
    <property type="entry name" value="COMT_C"/>
</dbReference>
<name>A0ABZ0I2X7_9GAMM</name>
<keyword evidence="7" id="KW-1185">Reference proteome</keyword>
<dbReference type="RefSeq" id="WP_407348138.1">
    <property type="nucleotide sequence ID" value="NZ_CP136864.1"/>
</dbReference>
<dbReference type="Proteomes" id="UP001626537">
    <property type="component" value="Chromosome"/>
</dbReference>
<dbReference type="GO" id="GO:0008168">
    <property type="term" value="F:methyltransferase activity"/>
    <property type="evidence" value="ECO:0007669"/>
    <property type="project" value="UniProtKB-KW"/>
</dbReference>
<dbReference type="GO" id="GO:0032259">
    <property type="term" value="P:methylation"/>
    <property type="evidence" value="ECO:0007669"/>
    <property type="project" value="UniProtKB-KW"/>
</dbReference>
<organism evidence="6 7">
    <name type="scientific">Congregibacter variabilis</name>
    <dbReference type="NCBI Taxonomy" id="3081200"/>
    <lineage>
        <taxon>Bacteria</taxon>
        <taxon>Pseudomonadati</taxon>
        <taxon>Pseudomonadota</taxon>
        <taxon>Gammaproteobacteria</taxon>
        <taxon>Cellvibrionales</taxon>
        <taxon>Halieaceae</taxon>
        <taxon>Congregibacter</taxon>
    </lineage>
</organism>
<dbReference type="EMBL" id="CP136864">
    <property type="protein sequence ID" value="WOJ93490.1"/>
    <property type="molecule type" value="Genomic_DNA"/>
</dbReference>
<dbReference type="SUPFAM" id="SSF46785">
    <property type="entry name" value="Winged helix' DNA-binding domain"/>
    <property type="match status" value="1"/>
</dbReference>
<dbReference type="PANTHER" id="PTHR43712:SF2">
    <property type="entry name" value="O-METHYLTRANSFERASE CICE"/>
    <property type="match status" value="1"/>
</dbReference>
<dbReference type="InterPro" id="IPR036388">
    <property type="entry name" value="WH-like_DNA-bd_sf"/>
</dbReference>
<evidence type="ECO:0000313" key="7">
    <source>
        <dbReference type="Proteomes" id="UP001626537"/>
    </source>
</evidence>
<evidence type="ECO:0000256" key="3">
    <source>
        <dbReference type="ARBA" id="ARBA00022691"/>
    </source>
</evidence>
<dbReference type="InterPro" id="IPR036390">
    <property type="entry name" value="WH_DNA-bd_sf"/>
</dbReference>
<dbReference type="InterPro" id="IPR029063">
    <property type="entry name" value="SAM-dependent_MTases_sf"/>
</dbReference>
<dbReference type="SUPFAM" id="SSF53335">
    <property type="entry name" value="S-adenosyl-L-methionine-dependent methyltransferases"/>
    <property type="match status" value="1"/>
</dbReference>
<dbReference type="Gene3D" id="3.40.50.150">
    <property type="entry name" value="Vaccinia Virus protein VP39"/>
    <property type="match status" value="1"/>
</dbReference>
<evidence type="ECO:0000313" key="6">
    <source>
        <dbReference type="EMBL" id="WOJ93490.1"/>
    </source>
</evidence>
<protein>
    <submittedName>
        <fullName evidence="6">Methyltransferase</fullName>
    </submittedName>
</protein>
<dbReference type="PANTHER" id="PTHR43712">
    <property type="entry name" value="PUTATIVE (AFU_ORTHOLOGUE AFUA_4G14580)-RELATED"/>
    <property type="match status" value="1"/>
</dbReference>
<proteinExistence type="predicted"/>
<evidence type="ECO:0000259" key="4">
    <source>
        <dbReference type="Pfam" id="PF00891"/>
    </source>
</evidence>
<dbReference type="Pfam" id="PF08100">
    <property type="entry name" value="Dimerisation"/>
    <property type="match status" value="1"/>
</dbReference>
<keyword evidence="2" id="KW-0808">Transferase</keyword>
<dbReference type="InterPro" id="IPR016461">
    <property type="entry name" value="COMT-like"/>
</dbReference>
<dbReference type="Gene3D" id="1.10.10.10">
    <property type="entry name" value="Winged helix-like DNA-binding domain superfamily/Winged helix DNA-binding domain"/>
    <property type="match status" value="1"/>
</dbReference>
<dbReference type="Pfam" id="PF00891">
    <property type="entry name" value="Methyltransf_2"/>
    <property type="match status" value="1"/>
</dbReference>
<keyword evidence="3" id="KW-0949">S-adenosyl-L-methionine</keyword>
<evidence type="ECO:0000256" key="2">
    <source>
        <dbReference type="ARBA" id="ARBA00022679"/>
    </source>
</evidence>
<reference evidence="6 7" key="1">
    <citation type="submission" date="2023-10" db="EMBL/GenBank/DDBJ databases">
        <title>Two novel species belonging to the OM43/NOR5 clade.</title>
        <authorList>
            <person name="Park M."/>
        </authorList>
    </citation>
    <scope>NUCLEOTIDE SEQUENCE [LARGE SCALE GENOMIC DNA]</scope>
    <source>
        <strain evidence="6 7">IMCC43200</strain>
    </source>
</reference>
<evidence type="ECO:0000259" key="5">
    <source>
        <dbReference type="Pfam" id="PF08100"/>
    </source>
</evidence>
<evidence type="ECO:0000256" key="1">
    <source>
        <dbReference type="ARBA" id="ARBA00022603"/>
    </source>
</evidence>
<feature type="domain" description="O-methyltransferase dimerisation" evidence="5">
    <location>
        <begin position="43"/>
        <end position="102"/>
    </location>
</feature>
<dbReference type="CDD" id="cd02440">
    <property type="entry name" value="AdoMet_MTases"/>
    <property type="match status" value="1"/>
</dbReference>
<dbReference type="PIRSF" id="PIRSF005739">
    <property type="entry name" value="O-mtase"/>
    <property type="match status" value="1"/>
</dbReference>
<gene>
    <name evidence="6" type="ORF">R0135_17180</name>
</gene>
<sequence>MRLMDWFFARRDRLLGSPAFHQGVLRFPLTRWVARRRARELFDITAGFVYSQVLSACVQLDLFERLADGPVTGVQLASDCAIPQDGLLRLLEAAAELRLVQRWGSDAWRLGDLGAASRGSPGIAAMVRHHELLYRDLAEPLGLLEDRSQSALGEYWAYAAEPGHSEAENAQRYSELMAQSQSFVADDVLAHCSLDRRRQLLDVGGGSGVFAAEALRRFPGLRATVFDLPDVASLANERFAREAVLARGSALGGDMFNDPLPEGADVISLVRILHDHDDEPVMRLLRAARQAITPDGLLLVAEPMAQTGAAPGVGAYFHLYLWAMRSGRPRSSQRIQAMLEAAGFADVRERRTYQPLLVRVLTARPAAVT</sequence>